<dbReference type="Gene3D" id="1.20.1250.20">
    <property type="entry name" value="MFS general substrate transporter like domains"/>
    <property type="match status" value="1"/>
</dbReference>
<proteinExistence type="predicted"/>
<dbReference type="RefSeq" id="WP_139361186.1">
    <property type="nucleotide sequence ID" value="NZ_JAWLVK010000089.1"/>
</dbReference>
<dbReference type="GO" id="GO:0022857">
    <property type="term" value="F:transmembrane transporter activity"/>
    <property type="evidence" value="ECO:0007669"/>
    <property type="project" value="InterPro"/>
</dbReference>
<evidence type="ECO:0000259" key="8">
    <source>
        <dbReference type="PROSITE" id="PS50850"/>
    </source>
</evidence>
<evidence type="ECO:0000256" key="1">
    <source>
        <dbReference type="ARBA" id="ARBA00004651"/>
    </source>
</evidence>
<gene>
    <name evidence="9" type="ORF">R4485_36630</name>
</gene>
<evidence type="ECO:0000256" key="4">
    <source>
        <dbReference type="ARBA" id="ARBA00022692"/>
    </source>
</evidence>
<name>A0AAE5AHA0_MYCFO</name>
<feature type="non-terminal residue" evidence="9">
    <location>
        <position position="252"/>
    </location>
</feature>
<keyword evidence="5 7" id="KW-1133">Transmembrane helix</keyword>
<dbReference type="Proteomes" id="UP001186041">
    <property type="component" value="Unassembled WGS sequence"/>
</dbReference>
<protein>
    <submittedName>
        <fullName evidence="9">MFS transporter</fullName>
    </submittedName>
</protein>
<dbReference type="AlphaFoldDB" id="A0AAE5AHA0"/>
<keyword evidence="4 7" id="KW-0812">Transmembrane</keyword>
<dbReference type="InterPro" id="IPR005829">
    <property type="entry name" value="Sugar_transporter_CS"/>
</dbReference>
<dbReference type="Pfam" id="PF00083">
    <property type="entry name" value="Sugar_tr"/>
    <property type="match status" value="1"/>
</dbReference>
<evidence type="ECO:0000256" key="2">
    <source>
        <dbReference type="ARBA" id="ARBA00022448"/>
    </source>
</evidence>
<dbReference type="InterPro" id="IPR036259">
    <property type="entry name" value="MFS_trans_sf"/>
</dbReference>
<dbReference type="PANTHER" id="PTHR43045">
    <property type="entry name" value="SHIKIMATE TRANSPORTER"/>
    <property type="match status" value="1"/>
</dbReference>
<feature type="domain" description="Major facilitator superfamily (MFS) profile" evidence="8">
    <location>
        <begin position="20"/>
        <end position="252"/>
    </location>
</feature>
<dbReference type="GO" id="GO:0005886">
    <property type="term" value="C:plasma membrane"/>
    <property type="evidence" value="ECO:0007669"/>
    <property type="project" value="UniProtKB-SubCell"/>
</dbReference>
<dbReference type="EMBL" id="JAWLVV010000096">
    <property type="protein sequence ID" value="MDV7295677.1"/>
    <property type="molecule type" value="Genomic_DNA"/>
</dbReference>
<comment type="caution">
    <text evidence="9">The sequence shown here is derived from an EMBL/GenBank/DDBJ whole genome shotgun (WGS) entry which is preliminary data.</text>
</comment>
<comment type="subcellular location">
    <subcellularLocation>
        <location evidence="1">Cell membrane</location>
        <topology evidence="1">Multi-pass membrane protein</topology>
    </subcellularLocation>
</comment>
<dbReference type="InterPro" id="IPR020846">
    <property type="entry name" value="MFS_dom"/>
</dbReference>
<accession>A0AAE5AHA0</accession>
<evidence type="ECO:0000313" key="9">
    <source>
        <dbReference type="EMBL" id="MDV7295677.1"/>
    </source>
</evidence>
<dbReference type="PROSITE" id="PS00217">
    <property type="entry name" value="SUGAR_TRANSPORT_2"/>
    <property type="match status" value="1"/>
</dbReference>
<dbReference type="PROSITE" id="PS50850">
    <property type="entry name" value="MFS"/>
    <property type="match status" value="1"/>
</dbReference>
<feature type="transmembrane region" description="Helical" evidence="7">
    <location>
        <begin position="90"/>
        <end position="109"/>
    </location>
</feature>
<dbReference type="InterPro" id="IPR005828">
    <property type="entry name" value="MFS_sugar_transport-like"/>
</dbReference>
<evidence type="ECO:0000256" key="3">
    <source>
        <dbReference type="ARBA" id="ARBA00022475"/>
    </source>
</evidence>
<keyword evidence="3" id="KW-1003">Cell membrane</keyword>
<keyword evidence="2" id="KW-0813">Transport</keyword>
<feature type="transmembrane region" description="Helical" evidence="7">
    <location>
        <begin position="163"/>
        <end position="182"/>
    </location>
</feature>
<evidence type="ECO:0000256" key="6">
    <source>
        <dbReference type="ARBA" id="ARBA00023136"/>
    </source>
</evidence>
<organism evidence="9 10">
    <name type="scientific">Mycolicibacterium fortuitum</name>
    <name type="common">Mycobacterium fortuitum</name>
    <dbReference type="NCBI Taxonomy" id="1766"/>
    <lineage>
        <taxon>Bacteria</taxon>
        <taxon>Bacillati</taxon>
        <taxon>Actinomycetota</taxon>
        <taxon>Actinomycetes</taxon>
        <taxon>Mycobacteriales</taxon>
        <taxon>Mycobacteriaceae</taxon>
        <taxon>Mycolicibacterium</taxon>
    </lineage>
</organism>
<reference evidence="9" key="1">
    <citation type="submission" date="2023-10" db="EMBL/GenBank/DDBJ databases">
        <title>Mycolicibacterium fortuitum clinical isolates causing pulmonary infections in humans.</title>
        <authorList>
            <person name="Mejia-Ponce P.M."/>
            <person name="Zenteno-Cuevas R."/>
            <person name="Licona-Cassani C."/>
        </authorList>
    </citation>
    <scope>NUCLEOTIDE SEQUENCE</scope>
    <source>
        <strain evidence="9">M8</strain>
    </source>
</reference>
<evidence type="ECO:0000313" key="10">
    <source>
        <dbReference type="Proteomes" id="UP001186041"/>
    </source>
</evidence>
<dbReference type="PANTHER" id="PTHR43045:SF1">
    <property type="entry name" value="SHIKIMATE TRANSPORTER"/>
    <property type="match status" value="1"/>
</dbReference>
<feature type="transmembrane region" description="Helical" evidence="7">
    <location>
        <begin position="188"/>
        <end position="210"/>
    </location>
</feature>
<feature type="transmembrane region" description="Helical" evidence="7">
    <location>
        <begin position="56"/>
        <end position="78"/>
    </location>
</feature>
<evidence type="ECO:0000256" key="5">
    <source>
        <dbReference type="ARBA" id="ARBA00022989"/>
    </source>
</evidence>
<sequence>MKQTLSKFESESVRTHSRRAAIAAAAGNVLEGYDIGIYGYSAVILAKLFFSDNGTGALILTFAVFASGYLTKPLGAVLFGHIGDRYGRRLALVTSVLLIGICTVLIGVLPTQASIGISAPILLTILRLLQGIAAGGESSGSAIFMVESAPPAHRGLYGSWQQVSTAGGLLLSSGAIGVLSAVFTQEEIFVWAWRIPFLLAIFTTLGALWLRLGVEETPTFEALEKSDAVVHNPLMVSIKKFWREIVVTIGVA</sequence>
<dbReference type="SUPFAM" id="SSF103473">
    <property type="entry name" value="MFS general substrate transporter"/>
    <property type="match status" value="1"/>
</dbReference>
<keyword evidence="6 7" id="KW-0472">Membrane</keyword>
<feature type="transmembrane region" description="Helical" evidence="7">
    <location>
        <begin position="21"/>
        <end position="50"/>
    </location>
</feature>
<evidence type="ECO:0000256" key="7">
    <source>
        <dbReference type="SAM" id="Phobius"/>
    </source>
</evidence>